<reference evidence="1" key="2">
    <citation type="journal article" date="2015" name="Fish Shellfish Immunol.">
        <title>Early steps in the European eel (Anguilla anguilla)-Vibrio vulnificus interaction in the gills: Role of the RtxA13 toxin.</title>
        <authorList>
            <person name="Callol A."/>
            <person name="Pajuelo D."/>
            <person name="Ebbesson L."/>
            <person name="Teles M."/>
            <person name="MacKenzie S."/>
            <person name="Amaro C."/>
        </authorList>
    </citation>
    <scope>NUCLEOTIDE SEQUENCE</scope>
</reference>
<evidence type="ECO:0000313" key="1">
    <source>
        <dbReference type="EMBL" id="JAH57384.1"/>
    </source>
</evidence>
<dbReference type="EMBL" id="GBXM01051193">
    <property type="protein sequence ID" value="JAH57384.1"/>
    <property type="molecule type" value="Transcribed_RNA"/>
</dbReference>
<accession>A0A0E9TUN2</accession>
<dbReference type="AlphaFoldDB" id="A0A0E9TUN2"/>
<organism evidence="1">
    <name type="scientific">Anguilla anguilla</name>
    <name type="common">European freshwater eel</name>
    <name type="synonym">Muraena anguilla</name>
    <dbReference type="NCBI Taxonomy" id="7936"/>
    <lineage>
        <taxon>Eukaryota</taxon>
        <taxon>Metazoa</taxon>
        <taxon>Chordata</taxon>
        <taxon>Craniata</taxon>
        <taxon>Vertebrata</taxon>
        <taxon>Euteleostomi</taxon>
        <taxon>Actinopterygii</taxon>
        <taxon>Neopterygii</taxon>
        <taxon>Teleostei</taxon>
        <taxon>Anguilliformes</taxon>
        <taxon>Anguillidae</taxon>
        <taxon>Anguilla</taxon>
    </lineage>
</organism>
<reference evidence="1" key="1">
    <citation type="submission" date="2014-11" db="EMBL/GenBank/DDBJ databases">
        <authorList>
            <person name="Amaro Gonzalez C."/>
        </authorList>
    </citation>
    <scope>NUCLEOTIDE SEQUENCE</scope>
</reference>
<sequence>MHGNALVWVTSVPVLKELLENDPLSALGKDLHLCFHLGIVHLLDEVISHL</sequence>
<name>A0A0E9TUN2_ANGAN</name>
<protein>
    <submittedName>
        <fullName evidence="1">Uncharacterized protein</fullName>
    </submittedName>
</protein>
<proteinExistence type="predicted"/>